<name>A0A117NH52_PICGL</name>
<keyword evidence="1" id="KW-0496">Mitochondrion</keyword>
<dbReference type="AlphaFoldDB" id="A0A117NH52"/>
<protein>
    <submittedName>
        <fullName evidence="1">Uncharacterized protein</fullName>
    </submittedName>
</protein>
<sequence length="45" mass="5098">MLRTTEGSGKAFLMRSQPGMEFPSFHSSSRLLALTHGRMNYIYSC</sequence>
<gene>
    <name evidence="1" type="ORF">ABT39_MTgene4822</name>
</gene>
<organism evidence="1">
    <name type="scientific">Picea glauca</name>
    <name type="common">White spruce</name>
    <name type="synonym">Pinus glauca</name>
    <dbReference type="NCBI Taxonomy" id="3330"/>
    <lineage>
        <taxon>Eukaryota</taxon>
        <taxon>Viridiplantae</taxon>
        <taxon>Streptophyta</taxon>
        <taxon>Embryophyta</taxon>
        <taxon>Tracheophyta</taxon>
        <taxon>Spermatophyta</taxon>
        <taxon>Pinopsida</taxon>
        <taxon>Pinidae</taxon>
        <taxon>Conifers I</taxon>
        <taxon>Pinales</taxon>
        <taxon>Pinaceae</taxon>
        <taxon>Picea</taxon>
    </lineage>
</organism>
<comment type="caution">
    <text evidence="1">The sequence shown here is derived from an EMBL/GenBank/DDBJ whole genome shotgun (WGS) entry which is preliminary data.</text>
</comment>
<evidence type="ECO:0000313" key="1">
    <source>
        <dbReference type="EMBL" id="KUM47828.1"/>
    </source>
</evidence>
<geneLocation type="mitochondrion" evidence="1"/>
<accession>A0A117NH52</accession>
<reference evidence="1" key="1">
    <citation type="journal article" date="2015" name="Genome Biol. Evol.">
        <title>Organellar Genomes of White Spruce (Picea glauca): Assembly and Annotation.</title>
        <authorList>
            <person name="Jackman S.D."/>
            <person name="Warren R.L."/>
            <person name="Gibb E.A."/>
            <person name="Vandervalk B.P."/>
            <person name="Mohamadi H."/>
            <person name="Chu J."/>
            <person name="Raymond A."/>
            <person name="Pleasance S."/>
            <person name="Coope R."/>
            <person name="Wildung M.R."/>
            <person name="Ritland C.E."/>
            <person name="Bousquet J."/>
            <person name="Jones S.J."/>
            <person name="Bohlmann J."/>
            <person name="Birol I."/>
        </authorList>
    </citation>
    <scope>NUCLEOTIDE SEQUENCE [LARGE SCALE GENOMIC DNA]</scope>
    <source>
        <tissue evidence="1">Flushing bud</tissue>
    </source>
</reference>
<proteinExistence type="predicted"/>
<dbReference type="EMBL" id="LKAM01000006">
    <property type="protein sequence ID" value="KUM47828.1"/>
    <property type="molecule type" value="Genomic_DNA"/>
</dbReference>